<evidence type="ECO:0000313" key="1">
    <source>
        <dbReference type="EMBL" id="XDV56926.1"/>
    </source>
</evidence>
<name>A0AB39XHP7_9BRAD</name>
<reference evidence="1" key="1">
    <citation type="submission" date="2024-08" db="EMBL/GenBank/DDBJ databases">
        <authorList>
            <person name="Chaddad Z."/>
            <person name="Lamrabet M."/>
            <person name="Bouhnik O."/>
            <person name="Alami S."/>
            <person name="Wipf D."/>
            <person name="Courty P.E."/>
            <person name="Missbah El Idrissi M."/>
        </authorList>
    </citation>
    <scope>NUCLEOTIDE SEQUENCE</scope>
    <source>
        <strain evidence="1">LLZ17</strain>
    </source>
</reference>
<accession>A0AB39XHP7</accession>
<dbReference type="AlphaFoldDB" id="A0AB39XHP7"/>
<protein>
    <submittedName>
        <fullName evidence="1">Uncharacterized protein</fullName>
    </submittedName>
</protein>
<dbReference type="EMBL" id="CP165734">
    <property type="protein sequence ID" value="XDV56926.1"/>
    <property type="molecule type" value="Genomic_DNA"/>
</dbReference>
<gene>
    <name evidence="1" type="ORF">AB8Z38_30755</name>
</gene>
<organism evidence="1">
    <name type="scientific">Bradyrhizobium sp. LLZ17</name>
    <dbReference type="NCBI Taxonomy" id="3239388"/>
    <lineage>
        <taxon>Bacteria</taxon>
        <taxon>Pseudomonadati</taxon>
        <taxon>Pseudomonadota</taxon>
        <taxon>Alphaproteobacteria</taxon>
        <taxon>Hyphomicrobiales</taxon>
        <taxon>Nitrobacteraceae</taxon>
        <taxon>Bradyrhizobium</taxon>
    </lineage>
</organism>
<dbReference type="RefSeq" id="WP_369721365.1">
    <property type="nucleotide sequence ID" value="NZ_CP165734.1"/>
</dbReference>
<sequence>MHDREFNALMSPIERRGGASWLLKITQGHGAELIQVVEVGEDGKASYREAKSSDISEGAYFKDNRRISRRPRGLV</sequence>
<proteinExistence type="predicted"/>